<dbReference type="SUPFAM" id="SSF52047">
    <property type="entry name" value="RNI-like"/>
    <property type="match status" value="1"/>
</dbReference>
<keyword evidence="3" id="KW-1185">Reference proteome</keyword>
<evidence type="ECO:0000313" key="1">
    <source>
        <dbReference type="EMBL" id="KAF7488485.1"/>
    </source>
</evidence>
<sequence>MMKFGIGNLHQFYRIHSQSNRSLFRWLNGRFNYVDDDKIRDLGPERAAAEWLIRNGAKVVWSKRPDQLYSDYDAIVNDDTDERKYEKDTIIAIDATGSSINHVGFPYLKNLKNLRKIIFNETEFLDNQALKLLKEFQIDLKHLEIIKCFDITDGGILFLKDLRSLEFLKLEQLDSVKNRQYCYDILKNSLDSCKIVWN</sequence>
<dbReference type="OrthoDB" id="5859291at2759"/>
<name>A0A834R1D1_SARSC</name>
<dbReference type="InterPro" id="IPR032675">
    <property type="entry name" value="LRR_dom_sf"/>
</dbReference>
<organism evidence="1">
    <name type="scientific">Sarcoptes scabiei</name>
    <name type="common">Itch mite</name>
    <name type="synonym">Acarus scabiei</name>
    <dbReference type="NCBI Taxonomy" id="52283"/>
    <lineage>
        <taxon>Eukaryota</taxon>
        <taxon>Metazoa</taxon>
        <taxon>Ecdysozoa</taxon>
        <taxon>Arthropoda</taxon>
        <taxon>Chelicerata</taxon>
        <taxon>Arachnida</taxon>
        <taxon>Acari</taxon>
        <taxon>Acariformes</taxon>
        <taxon>Sarcoptiformes</taxon>
        <taxon>Astigmata</taxon>
        <taxon>Psoroptidia</taxon>
        <taxon>Sarcoptoidea</taxon>
        <taxon>Sarcoptidae</taxon>
        <taxon>Sarcoptinae</taxon>
        <taxon>Sarcoptes</taxon>
    </lineage>
</organism>
<gene>
    <name evidence="1" type="ORF">SSS_4942</name>
</gene>
<dbReference type="Proteomes" id="UP000070412">
    <property type="component" value="Unassembled WGS sequence"/>
</dbReference>
<evidence type="ECO:0000313" key="3">
    <source>
        <dbReference type="Proteomes" id="UP000070412"/>
    </source>
</evidence>
<evidence type="ECO:0000313" key="2">
    <source>
        <dbReference type="EnsemblMetazoa" id="KAF7488485.1"/>
    </source>
</evidence>
<dbReference type="EMBL" id="WVUK01000066">
    <property type="protein sequence ID" value="KAF7488485.1"/>
    <property type="molecule type" value="Genomic_DNA"/>
</dbReference>
<dbReference type="AlphaFoldDB" id="A0A834R1D1"/>
<protein>
    <submittedName>
        <fullName evidence="1">ATP synthase subunit s, mitochondrial</fullName>
    </submittedName>
</protein>
<reference evidence="2" key="3">
    <citation type="submission" date="2022-06" db="UniProtKB">
        <authorList>
            <consortium name="EnsemblMetazoa"/>
        </authorList>
    </citation>
    <scope>IDENTIFICATION</scope>
</reference>
<dbReference type="EnsemblMetazoa" id="SSS_4942s_mrna">
    <property type="protein sequence ID" value="KAF7488485.1"/>
    <property type="gene ID" value="SSS_4942"/>
</dbReference>
<reference evidence="3" key="1">
    <citation type="journal article" date="2020" name="PLoS Negl. Trop. Dis.">
        <title>High-quality nuclear genome for Sarcoptes scabiei-A critical resource for a neglected parasite.</title>
        <authorList>
            <person name="Korhonen P.K."/>
            <person name="Gasser R.B."/>
            <person name="Ma G."/>
            <person name="Wang T."/>
            <person name="Stroehlein A.J."/>
            <person name="Young N.D."/>
            <person name="Ang C.S."/>
            <person name="Fernando D.D."/>
            <person name="Lu H.C."/>
            <person name="Taylor S."/>
            <person name="Reynolds S.L."/>
            <person name="Mofiz E."/>
            <person name="Najaraj S.H."/>
            <person name="Gowda H."/>
            <person name="Madugundu A."/>
            <person name="Renuse S."/>
            <person name="Holt D."/>
            <person name="Pandey A."/>
            <person name="Papenfuss A.T."/>
            <person name="Fischer K."/>
        </authorList>
    </citation>
    <scope>NUCLEOTIDE SEQUENCE [LARGE SCALE GENOMIC DNA]</scope>
</reference>
<accession>A0A834R1D1</accession>
<dbReference type="Gene3D" id="3.80.10.10">
    <property type="entry name" value="Ribonuclease Inhibitor"/>
    <property type="match status" value="1"/>
</dbReference>
<proteinExistence type="predicted"/>
<reference evidence="1" key="2">
    <citation type="submission" date="2020-01" db="EMBL/GenBank/DDBJ databases">
        <authorList>
            <person name="Korhonen P.K.K."/>
            <person name="Guangxu M.G."/>
            <person name="Wang T.W."/>
            <person name="Stroehlein A.J.S."/>
            <person name="Young N.D."/>
            <person name="Ang C.-S.A."/>
            <person name="Fernando D.W.F."/>
            <person name="Lu H.L."/>
            <person name="Taylor S.T."/>
            <person name="Ehtesham M.E.M."/>
            <person name="Najaraj S.H.N."/>
            <person name="Harsha G.H.G."/>
            <person name="Madugundu A.M."/>
            <person name="Renuse S.R."/>
            <person name="Holt D.H."/>
            <person name="Pandey A.P."/>
            <person name="Papenfuss A.P."/>
            <person name="Gasser R.B.G."/>
            <person name="Fischer K.F."/>
        </authorList>
    </citation>
    <scope>NUCLEOTIDE SEQUENCE</scope>
    <source>
        <strain evidence="1">SSS_KF_BRIS2020</strain>
    </source>
</reference>